<gene>
    <name evidence="1" type="ORF">P5673_028562</name>
</gene>
<keyword evidence="2" id="KW-1185">Reference proteome</keyword>
<dbReference type="AlphaFoldDB" id="A0AAD9PX41"/>
<protein>
    <submittedName>
        <fullName evidence="1">Uncharacterized protein</fullName>
    </submittedName>
</protein>
<comment type="caution">
    <text evidence="1">The sequence shown here is derived from an EMBL/GenBank/DDBJ whole genome shotgun (WGS) entry which is preliminary data.</text>
</comment>
<organism evidence="1 2">
    <name type="scientific">Acropora cervicornis</name>
    <name type="common">Staghorn coral</name>
    <dbReference type="NCBI Taxonomy" id="6130"/>
    <lineage>
        <taxon>Eukaryota</taxon>
        <taxon>Metazoa</taxon>
        <taxon>Cnidaria</taxon>
        <taxon>Anthozoa</taxon>
        <taxon>Hexacorallia</taxon>
        <taxon>Scleractinia</taxon>
        <taxon>Astrocoeniina</taxon>
        <taxon>Acroporidae</taxon>
        <taxon>Acropora</taxon>
    </lineage>
</organism>
<feature type="non-terminal residue" evidence="1">
    <location>
        <position position="127"/>
    </location>
</feature>
<evidence type="ECO:0000313" key="1">
    <source>
        <dbReference type="EMBL" id="KAK2550694.1"/>
    </source>
</evidence>
<dbReference type="EMBL" id="JARQWQ010000107">
    <property type="protein sequence ID" value="KAK2550694.1"/>
    <property type="molecule type" value="Genomic_DNA"/>
</dbReference>
<proteinExistence type="predicted"/>
<name>A0AAD9PX41_ACRCE</name>
<accession>A0AAD9PX41</accession>
<evidence type="ECO:0000313" key="2">
    <source>
        <dbReference type="Proteomes" id="UP001249851"/>
    </source>
</evidence>
<dbReference type="Proteomes" id="UP001249851">
    <property type="component" value="Unassembled WGS sequence"/>
</dbReference>
<sequence>MEENMAQRLSKIERRLESLETVVSHFDLLQNRLLFIKKGNNGVRFNSTDLVRDDVLQTCVTPSRIEGVRVVLEKEDTPYRCAVKLLPLFFSKDELSRGNTDGSRKLNLLKLLVFEKFPVESDKEKEK</sequence>
<reference evidence="1" key="1">
    <citation type="journal article" date="2023" name="G3 (Bethesda)">
        <title>Whole genome assembly and annotation of the endangered Caribbean coral Acropora cervicornis.</title>
        <authorList>
            <person name="Selwyn J.D."/>
            <person name="Vollmer S.V."/>
        </authorList>
    </citation>
    <scope>NUCLEOTIDE SEQUENCE</scope>
    <source>
        <strain evidence="1">K2</strain>
    </source>
</reference>
<reference evidence="1" key="2">
    <citation type="journal article" date="2023" name="Science">
        <title>Genomic signatures of disease resistance in endangered staghorn corals.</title>
        <authorList>
            <person name="Vollmer S.V."/>
            <person name="Selwyn J.D."/>
            <person name="Despard B.A."/>
            <person name="Roesel C.L."/>
        </authorList>
    </citation>
    <scope>NUCLEOTIDE SEQUENCE</scope>
    <source>
        <strain evidence="1">K2</strain>
    </source>
</reference>